<protein>
    <recommendedName>
        <fullName evidence="3">Transcriptional regulator</fullName>
    </recommendedName>
</protein>
<name>A0A1R4H637_9GAMM</name>
<dbReference type="OrthoDB" id="122670at2"/>
<evidence type="ECO:0000313" key="1">
    <source>
        <dbReference type="EMBL" id="SJM91725.1"/>
    </source>
</evidence>
<dbReference type="Pfam" id="PF13711">
    <property type="entry name" value="DUF4160"/>
    <property type="match status" value="1"/>
</dbReference>
<keyword evidence="2" id="KW-1185">Reference proteome</keyword>
<dbReference type="AlphaFoldDB" id="A0A1R4H637"/>
<gene>
    <name evidence="1" type="ORF">CRENPOLYSF2_2370005</name>
</gene>
<dbReference type="RefSeq" id="WP_087146657.1">
    <property type="nucleotide sequence ID" value="NZ_FUKJ01000154.1"/>
</dbReference>
<proteinExistence type="predicted"/>
<sequence>MPTISMFYGILVSMYALDIDKHHLPHIHVRYNEFKTVIAIPDGEVLEGRLPIRQSKLIQAWVELHRDELMADWFLAASGQTPFKIDPLR</sequence>
<evidence type="ECO:0008006" key="3">
    <source>
        <dbReference type="Google" id="ProtNLM"/>
    </source>
</evidence>
<reference evidence="2" key="1">
    <citation type="submission" date="2017-02" db="EMBL/GenBank/DDBJ databases">
        <authorList>
            <person name="Daims H."/>
        </authorList>
    </citation>
    <scope>NUCLEOTIDE SEQUENCE [LARGE SCALE GENOMIC DNA]</scope>
</reference>
<evidence type="ECO:0000313" key="2">
    <source>
        <dbReference type="Proteomes" id="UP000195442"/>
    </source>
</evidence>
<organism evidence="1 2">
    <name type="scientific">Crenothrix polyspora</name>
    <dbReference type="NCBI Taxonomy" id="360316"/>
    <lineage>
        <taxon>Bacteria</taxon>
        <taxon>Pseudomonadati</taxon>
        <taxon>Pseudomonadota</taxon>
        <taxon>Gammaproteobacteria</taxon>
        <taxon>Methylococcales</taxon>
        <taxon>Crenotrichaceae</taxon>
        <taxon>Crenothrix</taxon>
    </lineage>
</organism>
<dbReference type="Proteomes" id="UP000195442">
    <property type="component" value="Unassembled WGS sequence"/>
</dbReference>
<accession>A0A1R4H637</accession>
<dbReference type="EMBL" id="FUKJ01000154">
    <property type="protein sequence ID" value="SJM91725.1"/>
    <property type="molecule type" value="Genomic_DNA"/>
</dbReference>
<dbReference type="InterPro" id="IPR025427">
    <property type="entry name" value="DUF4160"/>
</dbReference>